<dbReference type="AlphaFoldDB" id="A0A834WX94"/>
<reference evidence="1" key="1">
    <citation type="submission" date="2020-09" db="EMBL/GenBank/DDBJ databases">
        <title>Genome-Enabled Discovery of Anthraquinone Biosynthesis in Senna tora.</title>
        <authorList>
            <person name="Kang S.-H."/>
            <person name="Pandey R.P."/>
            <person name="Lee C.-M."/>
            <person name="Sim J.-S."/>
            <person name="Jeong J.-T."/>
            <person name="Choi B.-S."/>
            <person name="Jung M."/>
            <person name="Ginzburg D."/>
            <person name="Zhao K."/>
            <person name="Won S.Y."/>
            <person name="Oh T.-J."/>
            <person name="Yu Y."/>
            <person name="Kim N.-H."/>
            <person name="Lee O.R."/>
            <person name="Lee T.-H."/>
            <person name="Bashyal P."/>
            <person name="Kim T.-S."/>
            <person name="Lee W.-H."/>
            <person name="Kawkins C."/>
            <person name="Kim C.-K."/>
            <person name="Kim J.S."/>
            <person name="Ahn B.O."/>
            <person name="Rhee S.Y."/>
            <person name="Sohng J.K."/>
        </authorList>
    </citation>
    <scope>NUCLEOTIDE SEQUENCE</scope>
    <source>
        <tissue evidence="1">Leaf</tissue>
    </source>
</reference>
<evidence type="ECO:0000313" key="2">
    <source>
        <dbReference type="Proteomes" id="UP000634136"/>
    </source>
</evidence>
<comment type="caution">
    <text evidence="1">The sequence shown here is derived from an EMBL/GenBank/DDBJ whole genome shotgun (WGS) entry which is preliminary data.</text>
</comment>
<dbReference type="EMBL" id="JAAIUW010000004">
    <property type="protein sequence ID" value="KAF7834174.1"/>
    <property type="molecule type" value="Genomic_DNA"/>
</dbReference>
<proteinExistence type="predicted"/>
<accession>A0A834WX94</accession>
<name>A0A834WX94_9FABA</name>
<protein>
    <submittedName>
        <fullName evidence="1">Uncharacterized protein</fullName>
    </submittedName>
</protein>
<dbReference type="Proteomes" id="UP000634136">
    <property type="component" value="Unassembled WGS sequence"/>
</dbReference>
<evidence type="ECO:0000313" key="1">
    <source>
        <dbReference type="EMBL" id="KAF7834174.1"/>
    </source>
</evidence>
<gene>
    <name evidence="1" type="ORF">G2W53_009033</name>
</gene>
<sequence>MALSQSEKKIGNCRRAKKMEVINEILPFK</sequence>
<keyword evidence="2" id="KW-1185">Reference proteome</keyword>
<organism evidence="1 2">
    <name type="scientific">Senna tora</name>
    <dbReference type="NCBI Taxonomy" id="362788"/>
    <lineage>
        <taxon>Eukaryota</taxon>
        <taxon>Viridiplantae</taxon>
        <taxon>Streptophyta</taxon>
        <taxon>Embryophyta</taxon>
        <taxon>Tracheophyta</taxon>
        <taxon>Spermatophyta</taxon>
        <taxon>Magnoliopsida</taxon>
        <taxon>eudicotyledons</taxon>
        <taxon>Gunneridae</taxon>
        <taxon>Pentapetalae</taxon>
        <taxon>rosids</taxon>
        <taxon>fabids</taxon>
        <taxon>Fabales</taxon>
        <taxon>Fabaceae</taxon>
        <taxon>Caesalpinioideae</taxon>
        <taxon>Cassia clade</taxon>
        <taxon>Senna</taxon>
    </lineage>
</organism>